<evidence type="ECO:0000256" key="1">
    <source>
        <dbReference type="SAM" id="MobiDB-lite"/>
    </source>
</evidence>
<evidence type="ECO:0000313" key="3">
    <source>
        <dbReference type="Proteomes" id="UP000617734"/>
    </source>
</evidence>
<dbReference type="Proteomes" id="UP000617734">
    <property type="component" value="Unassembled WGS sequence"/>
</dbReference>
<dbReference type="EMBL" id="BNBO01000033">
    <property type="protein sequence ID" value="GHH77440.1"/>
    <property type="molecule type" value="Genomic_DNA"/>
</dbReference>
<organism evidence="2 3">
    <name type="scientific">Kitasatospora indigofera</name>
    <dbReference type="NCBI Taxonomy" id="67307"/>
    <lineage>
        <taxon>Bacteria</taxon>
        <taxon>Bacillati</taxon>
        <taxon>Actinomycetota</taxon>
        <taxon>Actinomycetes</taxon>
        <taxon>Kitasatosporales</taxon>
        <taxon>Streptomycetaceae</taxon>
        <taxon>Kitasatospora</taxon>
    </lineage>
</organism>
<proteinExistence type="predicted"/>
<reference evidence="2" key="2">
    <citation type="submission" date="2020-09" db="EMBL/GenBank/DDBJ databases">
        <authorList>
            <person name="Sun Q."/>
            <person name="Ohkuma M."/>
        </authorList>
    </citation>
    <scope>NUCLEOTIDE SEQUENCE</scope>
    <source>
        <strain evidence="2">JCM 4646</strain>
    </source>
</reference>
<accession>A0A919KXZ9</accession>
<feature type="region of interest" description="Disordered" evidence="1">
    <location>
        <begin position="33"/>
        <end position="82"/>
    </location>
</feature>
<evidence type="ECO:0008006" key="4">
    <source>
        <dbReference type="Google" id="ProtNLM"/>
    </source>
</evidence>
<keyword evidence="3" id="KW-1185">Reference proteome</keyword>
<dbReference type="AlphaFoldDB" id="A0A919KXZ9"/>
<gene>
    <name evidence="2" type="ORF">GCM10018781_50900</name>
</gene>
<name>A0A919KXZ9_9ACTN</name>
<protein>
    <recommendedName>
        <fullName evidence="4">SHOCT domain-containing protein</fullName>
    </recommendedName>
</protein>
<sequence length="112" mass="11166">MRPIRPLRVRRPVGAPLVRGLVVGGAVYAAGRAARPPADGRPGWPPYPAPAPGSPGTPAAAPGPGAAEGASGPAPLPGPDLADKLTELGRMVRQGLLTPEEFSTAKALLLGA</sequence>
<evidence type="ECO:0000313" key="2">
    <source>
        <dbReference type="EMBL" id="GHH77440.1"/>
    </source>
</evidence>
<feature type="compositionally biased region" description="Low complexity" evidence="1">
    <location>
        <begin position="56"/>
        <end position="73"/>
    </location>
</feature>
<feature type="compositionally biased region" description="Pro residues" evidence="1">
    <location>
        <begin position="43"/>
        <end position="55"/>
    </location>
</feature>
<feature type="compositionally biased region" description="Low complexity" evidence="1">
    <location>
        <begin position="33"/>
        <end position="42"/>
    </location>
</feature>
<comment type="caution">
    <text evidence="2">The sequence shown here is derived from an EMBL/GenBank/DDBJ whole genome shotgun (WGS) entry which is preliminary data.</text>
</comment>
<reference evidence="2" key="1">
    <citation type="journal article" date="2014" name="Int. J. Syst. Evol. Microbiol.">
        <title>Complete genome sequence of Corynebacterium casei LMG S-19264T (=DSM 44701T), isolated from a smear-ripened cheese.</title>
        <authorList>
            <consortium name="US DOE Joint Genome Institute (JGI-PGF)"/>
            <person name="Walter F."/>
            <person name="Albersmeier A."/>
            <person name="Kalinowski J."/>
            <person name="Ruckert C."/>
        </authorList>
    </citation>
    <scope>NUCLEOTIDE SEQUENCE</scope>
    <source>
        <strain evidence="2">JCM 4646</strain>
    </source>
</reference>